<comment type="caution">
    <text evidence="2">The sequence shown here is derived from an EMBL/GenBank/DDBJ whole genome shotgun (WGS) entry which is preliminary data.</text>
</comment>
<sequence length="517" mass="57341">MPPASPQPTHLDHNLEQINPDTPQDPGSTNCPIDVLSDDVLTFIFCLFPDRTIAGLHEVLTLSHVCRRWRSLCIECTELWRRYALLPARRRPTFSAEETIDFNQELLERSGDAGLIAGWENVNEIPDKAYPPSLLQYLVNHAHHLESLWVRLDCLGFGRMRAGDYTVVRALERCSAPRLKFRSLSSSPFYRTPTLSQNLFGGDLSSLTALVIERVWFDLSRVKVGANLEKLVVATQSGVTSSEEGATVPESFAEWVEIVARFPCLLSWELADSEGVSSPAPQPRALQATNITLIALTSLLVDSMTMADLEYSANRVSLPSCKRLHIKIRSSKGAEEQRVLTGAFLLAHGNVLLQDYSELTIFNAGVFGFGFGLSRRARTGGVVVNPTKLQWESTDISLFFNQAHLPVRPGPGCHPVEYRAFLHPLRVVAKAVPTLIIFDRVYGTRSGTSHGTMKPADYKSTRELIVDGYEGGLLRNLVGHRSQAEEILDCKAIDEGNGLYLETSVHPDLRLVPVADE</sequence>
<dbReference type="SUPFAM" id="SSF81383">
    <property type="entry name" value="F-box domain"/>
    <property type="match status" value="1"/>
</dbReference>
<evidence type="ECO:0000256" key="1">
    <source>
        <dbReference type="SAM" id="MobiDB-lite"/>
    </source>
</evidence>
<name>A0A4Y7THZ4_COPMI</name>
<evidence type="ECO:0000313" key="3">
    <source>
        <dbReference type="Proteomes" id="UP000298030"/>
    </source>
</evidence>
<organism evidence="2 3">
    <name type="scientific">Coprinellus micaceus</name>
    <name type="common">Glistening ink-cap mushroom</name>
    <name type="synonym">Coprinus micaceus</name>
    <dbReference type="NCBI Taxonomy" id="71717"/>
    <lineage>
        <taxon>Eukaryota</taxon>
        <taxon>Fungi</taxon>
        <taxon>Dikarya</taxon>
        <taxon>Basidiomycota</taxon>
        <taxon>Agaricomycotina</taxon>
        <taxon>Agaricomycetes</taxon>
        <taxon>Agaricomycetidae</taxon>
        <taxon>Agaricales</taxon>
        <taxon>Agaricineae</taxon>
        <taxon>Psathyrellaceae</taxon>
        <taxon>Coprinellus</taxon>
    </lineage>
</organism>
<proteinExistence type="predicted"/>
<feature type="region of interest" description="Disordered" evidence="1">
    <location>
        <begin position="1"/>
        <end position="30"/>
    </location>
</feature>
<dbReference type="InterPro" id="IPR036047">
    <property type="entry name" value="F-box-like_dom_sf"/>
</dbReference>
<dbReference type="Proteomes" id="UP000298030">
    <property type="component" value="Unassembled WGS sequence"/>
</dbReference>
<gene>
    <name evidence="2" type="ORF">FA13DRAFT_1790016</name>
</gene>
<dbReference type="AlphaFoldDB" id="A0A4Y7THZ4"/>
<protein>
    <submittedName>
        <fullName evidence="2">Uncharacterized protein</fullName>
    </submittedName>
</protein>
<keyword evidence="3" id="KW-1185">Reference proteome</keyword>
<evidence type="ECO:0000313" key="2">
    <source>
        <dbReference type="EMBL" id="TEB33621.1"/>
    </source>
</evidence>
<accession>A0A4Y7THZ4</accession>
<feature type="compositionally biased region" description="Polar residues" evidence="1">
    <location>
        <begin position="16"/>
        <end position="30"/>
    </location>
</feature>
<dbReference type="Gene3D" id="1.20.1280.50">
    <property type="match status" value="1"/>
</dbReference>
<reference evidence="2 3" key="1">
    <citation type="journal article" date="2019" name="Nat. Ecol. Evol.">
        <title>Megaphylogeny resolves global patterns of mushroom evolution.</title>
        <authorList>
            <person name="Varga T."/>
            <person name="Krizsan K."/>
            <person name="Foldi C."/>
            <person name="Dima B."/>
            <person name="Sanchez-Garcia M."/>
            <person name="Sanchez-Ramirez S."/>
            <person name="Szollosi G.J."/>
            <person name="Szarkandi J.G."/>
            <person name="Papp V."/>
            <person name="Albert L."/>
            <person name="Andreopoulos W."/>
            <person name="Angelini C."/>
            <person name="Antonin V."/>
            <person name="Barry K.W."/>
            <person name="Bougher N.L."/>
            <person name="Buchanan P."/>
            <person name="Buyck B."/>
            <person name="Bense V."/>
            <person name="Catcheside P."/>
            <person name="Chovatia M."/>
            <person name="Cooper J."/>
            <person name="Damon W."/>
            <person name="Desjardin D."/>
            <person name="Finy P."/>
            <person name="Geml J."/>
            <person name="Haridas S."/>
            <person name="Hughes K."/>
            <person name="Justo A."/>
            <person name="Karasinski D."/>
            <person name="Kautmanova I."/>
            <person name="Kiss B."/>
            <person name="Kocsube S."/>
            <person name="Kotiranta H."/>
            <person name="LaButti K.M."/>
            <person name="Lechner B.E."/>
            <person name="Liimatainen K."/>
            <person name="Lipzen A."/>
            <person name="Lukacs Z."/>
            <person name="Mihaltcheva S."/>
            <person name="Morgado L.N."/>
            <person name="Niskanen T."/>
            <person name="Noordeloos M.E."/>
            <person name="Ohm R.A."/>
            <person name="Ortiz-Santana B."/>
            <person name="Ovrebo C."/>
            <person name="Racz N."/>
            <person name="Riley R."/>
            <person name="Savchenko A."/>
            <person name="Shiryaev A."/>
            <person name="Soop K."/>
            <person name="Spirin V."/>
            <person name="Szebenyi C."/>
            <person name="Tomsovsky M."/>
            <person name="Tulloss R.E."/>
            <person name="Uehling J."/>
            <person name="Grigoriev I.V."/>
            <person name="Vagvolgyi C."/>
            <person name="Papp T."/>
            <person name="Martin F.M."/>
            <person name="Miettinen O."/>
            <person name="Hibbett D.S."/>
            <person name="Nagy L.G."/>
        </authorList>
    </citation>
    <scope>NUCLEOTIDE SEQUENCE [LARGE SCALE GENOMIC DNA]</scope>
    <source>
        <strain evidence="2 3">FP101781</strain>
    </source>
</reference>
<dbReference type="EMBL" id="QPFP01000012">
    <property type="protein sequence ID" value="TEB33621.1"/>
    <property type="molecule type" value="Genomic_DNA"/>
</dbReference>